<evidence type="ECO:0000256" key="11">
    <source>
        <dbReference type="SAM" id="MobiDB-lite"/>
    </source>
</evidence>
<dbReference type="PRINTS" id="PR00811">
    <property type="entry name" value="BCTERIALGSPD"/>
</dbReference>
<sequence>MRQILSFGLAAVIATSSCALPVQTAYAQQSDNRVSLNFVDTDIPAVLRALSVFTQRNFLVDPRVKGKITLVSERPVGRDQALAMLTGALRMQGFAIVDVDGVTRVVPEADGKLQGSPVVSDRGAAPGTGRQPNGSVSLEDFARGSQMITRVFSLKYENAANLVPVLRPMVPPNNPINAYPGNNTLVITDYADNLERIAQVIARVDVPTAMDTDVVPIQYGIASDIAALASQLMDGQGGGQPGGGGGDGRIAIVADPRSNSVVIRSGSPARTRLARELIAKLDARQQNAGNLHVVYLRNAQATRIAHVLGGLLTGQGQTQSIGGTGGPGASGSVAGAGTGLSGRSTSTASRGNTSSAMRGFGGSSNGLGSSSQSGFGNQQQISREDPGSAAEPVSYAAGGAVIQADPSTNTLIISAPEPLYRSLREVIDQLDQRRAQVLVESLIVEVTDDAAAQFGIQWMAGGSSLSSGNTSFIGGTNLGGSGITGNGPTTIDALGSGLSLGVVKGTVDVLGNEVINLGVLARAMQGTGQANILSTPNLLTLDNEQASILVGQTVPFVTGQYVTSGSGDSNNPFQTIEREDIGLKLNIRPQISEGGAVKLDIYQEVSTIDDSRSSAAGGIVTNKRAIDTSVLIDDGQIIVLGGLLEDSVTISSDNVPGLSRIPVLGALFRYDTRRRTKTNLMVFLRPYVLRDSRASANVTLDRYDYMRRAQSNAQPGDHWLLPDMQAPQLPPANVPGVGERPYDMRPEHLSDTMRRPGPQTSQSTAVRHLPQGPDSVDANQPIRASLPLGVSIARDPSALYGQPDNSSTTLQIASVERQEDADQIVKRVQISGLNAYSRVGPGGMGVVVRAQVARDATTVDTALTLLRQLGYRPELVTNM</sequence>
<evidence type="ECO:0000256" key="1">
    <source>
        <dbReference type="ARBA" id="ARBA00004442"/>
    </source>
</evidence>
<dbReference type="SUPFAM" id="SSF110997">
    <property type="entry name" value="Sporulation related repeat"/>
    <property type="match status" value="1"/>
</dbReference>
<dbReference type="GO" id="GO:0015628">
    <property type="term" value="P:protein secretion by the type II secretion system"/>
    <property type="evidence" value="ECO:0007669"/>
    <property type="project" value="InterPro"/>
</dbReference>
<feature type="region of interest" description="Disordered" evidence="11">
    <location>
        <begin position="113"/>
        <end position="137"/>
    </location>
</feature>
<keyword evidence="3 10" id="KW-0813">Transport</keyword>
<evidence type="ECO:0000313" key="17">
    <source>
        <dbReference type="Proteomes" id="UP000194161"/>
    </source>
</evidence>
<dbReference type="Proteomes" id="UP000194161">
    <property type="component" value="Chromosome"/>
</dbReference>
<organism evidence="16 17">
    <name type="scientific">Bordetella genomosp. 13</name>
    <dbReference type="NCBI Taxonomy" id="463040"/>
    <lineage>
        <taxon>Bacteria</taxon>
        <taxon>Pseudomonadati</taxon>
        <taxon>Pseudomonadota</taxon>
        <taxon>Betaproteobacteria</taxon>
        <taxon>Burkholderiales</taxon>
        <taxon>Alcaligenaceae</taxon>
        <taxon>Bordetella</taxon>
    </lineage>
</organism>
<evidence type="ECO:0000313" key="16">
    <source>
        <dbReference type="EMBL" id="ARP94381.1"/>
    </source>
</evidence>
<feature type="domain" description="NolW-like" evidence="14">
    <location>
        <begin position="149"/>
        <end position="209"/>
    </location>
</feature>
<dbReference type="InterPro" id="IPR013356">
    <property type="entry name" value="T2SS_GspD"/>
</dbReference>
<dbReference type="PROSITE" id="PS51257">
    <property type="entry name" value="PROKAR_LIPOPROTEIN"/>
    <property type="match status" value="1"/>
</dbReference>
<dbReference type="Pfam" id="PF21305">
    <property type="entry name" value="type_II_gspD_N0"/>
    <property type="match status" value="1"/>
</dbReference>
<feature type="compositionally biased region" description="Low complexity" evidence="11">
    <location>
        <begin position="366"/>
        <end position="381"/>
    </location>
</feature>
<keyword evidence="5" id="KW-0812">Transmembrane</keyword>
<feature type="signal peptide" evidence="12">
    <location>
        <begin position="1"/>
        <end position="27"/>
    </location>
</feature>
<evidence type="ECO:0000256" key="12">
    <source>
        <dbReference type="SAM" id="SignalP"/>
    </source>
</evidence>
<dbReference type="STRING" id="463040.CAL15_08270"/>
<dbReference type="GO" id="GO:0042834">
    <property type="term" value="F:peptidoglycan binding"/>
    <property type="evidence" value="ECO:0007669"/>
    <property type="project" value="InterPro"/>
</dbReference>
<evidence type="ECO:0000256" key="3">
    <source>
        <dbReference type="ARBA" id="ARBA00022448"/>
    </source>
</evidence>
<dbReference type="PANTHER" id="PTHR30332">
    <property type="entry name" value="PROBABLE GENERAL SECRETION PATHWAY PROTEIN D"/>
    <property type="match status" value="1"/>
</dbReference>
<evidence type="ECO:0000256" key="9">
    <source>
        <dbReference type="ARBA" id="ARBA00023237"/>
    </source>
</evidence>
<dbReference type="InterPro" id="IPR036680">
    <property type="entry name" value="SPOR-like_sf"/>
</dbReference>
<keyword evidence="9" id="KW-0998">Cell outer membrane</keyword>
<evidence type="ECO:0000256" key="2">
    <source>
        <dbReference type="ARBA" id="ARBA00006980"/>
    </source>
</evidence>
<dbReference type="AlphaFoldDB" id="A0A1W6ZAJ8"/>
<keyword evidence="17" id="KW-1185">Reference proteome</keyword>
<evidence type="ECO:0000259" key="13">
    <source>
        <dbReference type="Pfam" id="PF00263"/>
    </source>
</evidence>
<evidence type="ECO:0000256" key="8">
    <source>
        <dbReference type="ARBA" id="ARBA00023136"/>
    </source>
</evidence>
<dbReference type="GO" id="GO:0015627">
    <property type="term" value="C:type II protein secretion system complex"/>
    <property type="evidence" value="ECO:0007669"/>
    <property type="project" value="InterPro"/>
</dbReference>
<reference evidence="16 17" key="1">
    <citation type="submission" date="2017-05" db="EMBL/GenBank/DDBJ databases">
        <title>Complete and WGS of Bordetella genogroups.</title>
        <authorList>
            <person name="Spilker T."/>
            <person name="LiPuma J."/>
        </authorList>
    </citation>
    <scope>NUCLEOTIDE SEQUENCE [LARGE SCALE GENOMIC DNA]</scope>
    <source>
        <strain evidence="16 17">AU7206</strain>
    </source>
</reference>
<name>A0A1W6ZAJ8_9BORD</name>
<dbReference type="InterPro" id="IPR050810">
    <property type="entry name" value="Bact_Secretion_Sys_Channel"/>
</dbReference>
<feature type="compositionally biased region" description="Basic and acidic residues" evidence="11">
    <location>
        <begin position="740"/>
        <end position="754"/>
    </location>
</feature>
<evidence type="ECO:0000256" key="4">
    <source>
        <dbReference type="ARBA" id="ARBA00022452"/>
    </source>
</evidence>
<dbReference type="RefSeq" id="WP_086078145.1">
    <property type="nucleotide sequence ID" value="NZ_CP021111.1"/>
</dbReference>
<feature type="region of interest" description="Disordered" evidence="11">
    <location>
        <begin position="319"/>
        <end position="392"/>
    </location>
</feature>
<dbReference type="PANTHER" id="PTHR30332:SF24">
    <property type="entry name" value="SECRETIN GSPD-RELATED"/>
    <property type="match status" value="1"/>
</dbReference>
<dbReference type="InterPro" id="IPR005644">
    <property type="entry name" value="NolW-like"/>
</dbReference>
<dbReference type="Gene3D" id="3.30.1370.120">
    <property type="match status" value="3"/>
</dbReference>
<evidence type="ECO:0000256" key="6">
    <source>
        <dbReference type="ARBA" id="ARBA00022729"/>
    </source>
</evidence>
<dbReference type="InterPro" id="IPR038591">
    <property type="entry name" value="NolW-like_sf"/>
</dbReference>
<keyword evidence="4" id="KW-1134">Transmembrane beta strand</keyword>
<dbReference type="InterPro" id="IPR049371">
    <property type="entry name" value="GspD-like_N0"/>
</dbReference>
<dbReference type="OrthoDB" id="9775455at2"/>
<feature type="domain" description="NolW-like" evidence="14">
    <location>
        <begin position="212"/>
        <end position="286"/>
    </location>
</feature>
<dbReference type="EMBL" id="CP021111">
    <property type="protein sequence ID" value="ARP94381.1"/>
    <property type="molecule type" value="Genomic_DNA"/>
</dbReference>
<comment type="subcellular location">
    <subcellularLocation>
        <location evidence="1 10">Cell outer membrane</location>
    </subcellularLocation>
</comment>
<feature type="chain" id="PRO_5013184807" evidence="12">
    <location>
        <begin position="28"/>
        <end position="879"/>
    </location>
</feature>
<dbReference type="InterPro" id="IPR004846">
    <property type="entry name" value="T2SS/T3SS_dom"/>
</dbReference>
<comment type="similarity">
    <text evidence="2">Belongs to the bacterial secretin family. GSP D subfamily.</text>
</comment>
<evidence type="ECO:0000256" key="7">
    <source>
        <dbReference type="ARBA" id="ARBA00022927"/>
    </source>
</evidence>
<gene>
    <name evidence="16" type="ORF">CAL15_08270</name>
</gene>
<evidence type="ECO:0000259" key="15">
    <source>
        <dbReference type="Pfam" id="PF21305"/>
    </source>
</evidence>
<keyword evidence="7" id="KW-0653">Protein transport</keyword>
<evidence type="ECO:0000256" key="5">
    <source>
        <dbReference type="ARBA" id="ARBA00022692"/>
    </source>
</evidence>
<dbReference type="KEGG" id="bgm:CAL15_08270"/>
<dbReference type="Pfam" id="PF03958">
    <property type="entry name" value="Secretin_N"/>
    <property type="match status" value="3"/>
</dbReference>
<feature type="compositionally biased region" description="Polar residues" evidence="11">
    <location>
        <begin position="343"/>
        <end position="356"/>
    </location>
</feature>
<dbReference type="GO" id="GO:0009279">
    <property type="term" value="C:cell outer membrane"/>
    <property type="evidence" value="ECO:0007669"/>
    <property type="project" value="UniProtKB-SubCell"/>
</dbReference>
<dbReference type="Pfam" id="PF00263">
    <property type="entry name" value="Secretin"/>
    <property type="match status" value="1"/>
</dbReference>
<dbReference type="NCBIfam" id="TIGR02517">
    <property type="entry name" value="type_II_gspD"/>
    <property type="match status" value="1"/>
</dbReference>
<evidence type="ECO:0000256" key="10">
    <source>
        <dbReference type="RuleBase" id="RU004004"/>
    </source>
</evidence>
<keyword evidence="6 12" id="KW-0732">Signal</keyword>
<dbReference type="InterPro" id="IPR001775">
    <property type="entry name" value="GspD/PilQ"/>
</dbReference>
<feature type="domain" description="GspD-like N0" evidence="15">
    <location>
        <begin position="36"/>
        <end position="105"/>
    </location>
</feature>
<feature type="region of interest" description="Disordered" evidence="11">
    <location>
        <begin position="714"/>
        <end position="781"/>
    </location>
</feature>
<proteinExistence type="inferred from homology"/>
<accession>A0A1W6ZAJ8</accession>
<keyword evidence="8" id="KW-0472">Membrane</keyword>
<feature type="domain" description="Type II/III secretion system secretin-like" evidence="13">
    <location>
        <begin position="523"/>
        <end position="690"/>
    </location>
</feature>
<feature type="domain" description="NolW-like" evidence="14">
    <location>
        <begin position="292"/>
        <end position="436"/>
    </location>
</feature>
<feature type="compositionally biased region" description="Gly residues" evidence="11">
    <location>
        <begin position="322"/>
        <end position="340"/>
    </location>
</feature>
<evidence type="ECO:0000259" key="14">
    <source>
        <dbReference type="Pfam" id="PF03958"/>
    </source>
</evidence>
<protein>
    <submittedName>
        <fullName evidence="16">Type II secretion system protein GspD</fullName>
    </submittedName>
</protein>